<evidence type="ECO:0000256" key="4">
    <source>
        <dbReference type="ARBA" id="ARBA00023125"/>
    </source>
</evidence>
<dbReference type="SUPFAM" id="SSF88659">
    <property type="entry name" value="Sigma3 and sigma4 domains of RNA polymerase sigma factors"/>
    <property type="match status" value="1"/>
</dbReference>
<feature type="domain" description="RNA polymerase sigma-70 region 2" evidence="6">
    <location>
        <begin position="13"/>
        <end position="77"/>
    </location>
</feature>
<dbReference type="GO" id="GO:0006352">
    <property type="term" value="P:DNA-templated transcription initiation"/>
    <property type="evidence" value="ECO:0007669"/>
    <property type="project" value="InterPro"/>
</dbReference>
<name>A0A1F7GH22_9BACT</name>
<keyword evidence="5" id="KW-0804">Transcription</keyword>
<evidence type="ECO:0000256" key="2">
    <source>
        <dbReference type="ARBA" id="ARBA00023015"/>
    </source>
</evidence>
<dbReference type="GO" id="GO:0003677">
    <property type="term" value="F:DNA binding"/>
    <property type="evidence" value="ECO:0007669"/>
    <property type="project" value="UniProtKB-KW"/>
</dbReference>
<dbReference type="EMBL" id="MFZI01000074">
    <property type="protein sequence ID" value="OGK18165.1"/>
    <property type="molecule type" value="Genomic_DNA"/>
</dbReference>
<keyword evidence="3" id="KW-0731">Sigma factor</keyword>
<sequence length="168" mass="19878">MPSLTEEELITSYRRYLDPLYSFFSSKLLNKRIAEDLTSDVFTIFVKHIRENKPIDNIQAYLFGIAKNVFFMHLRKKYKEPVISYSEIYDFSAYVLASHEAKNKDFMETLKQYLPQLPEKQRIIITMRLIDKKSLSEIARELGKDMNYVKTTQKRAIHTLRKLIACTP</sequence>
<dbReference type="InterPro" id="IPR014284">
    <property type="entry name" value="RNA_pol_sigma-70_dom"/>
</dbReference>
<organism evidence="8 9">
    <name type="scientific">Candidatus Roizmanbacteria bacterium RIFCSPHIGHO2_01_FULL_39_8</name>
    <dbReference type="NCBI Taxonomy" id="1802033"/>
    <lineage>
        <taxon>Bacteria</taxon>
        <taxon>Candidatus Roizmaniibacteriota</taxon>
    </lineage>
</organism>
<dbReference type="InterPro" id="IPR007627">
    <property type="entry name" value="RNA_pol_sigma70_r2"/>
</dbReference>
<protein>
    <recommendedName>
        <fullName evidence="10">RNA polymerase sigma factor 70 region 4 type 2 domain-containing protein</fullName>
    </recommendedName>
</protein>
<gene>
    <name evidence="8" type="ORF">A2866_04710</name>
</gene>
<reference evidence="8 9" key="1">
    <citation type="journal article" date="2016" name="Nat. Commun.">
        <title>Thousands of microbial genomes shed light on interconnected biogeochemical processes in an aquifer system.</title>
        <authorList>
            <person name="Anantharaman K."/>
            <person name="Brown C.T."/>
            <person name="Hug L.A."/>
            <person name="Sharon I."/>
            <person name="Castelle C.J."/>
            <person name="Probst A.J."/>
            <person name="Thomas B.C."/>
            <person name="Singh A."/>
            <person name="Wilkins M.J."/>
            <person name="Karaoz U."/>
            <person name="Brodie E.L."/>
            <person name="Williams K.H."/>
            <person name="Hubbard S.S."/>
            <person name="Banfield J.F."/>
        </authorList>
    </citation>
    <scope>NUCLEOTIDE SEQUENCE [LARGE SCALE GENOMIC DNA]</scope>
</reference>
<dbReference type="CDD" id="cd06171">
    <property type="entry name" value="Sigma70_r4"/>
    <property type="match status" value="1"/>
</dbReference>
<dbReference type="InterPro" id="IPR039425">
    <property type="entry name" value="RNA_pol_sigma-70-like"/>
</dbReference>
<evidence type="ECO:0000256" key="1">
    <source>
        <dbReference type="ARBA" id="ARBA00010641"/>
    </source>
</evidence>
<dbReference type="PANTHER" id="PTHR43133:SF57">
    <property type="entry name" value="RNA POLYMERASE SIGMA-70 FACTOR"/>
    <property type="match status" value="1"/>
</dbReference>
<dbReference type="Gene3D" id="1.10.1740.10">
    <property type="match status" value="1"/>
</dbReference>
<dbReference type="NCBIfam" id="TIGR02937">
    <property type="entry name" value="sigma70-ECF"/>
    <property type="match status" value="1"/>
</dbReference>
<dbReference type="PANTHER" id="PTHR43133">
    <property type="entry name" value="RNA POLYMERASE ECF-TYPE SIGMA FACTO"/>
    <property type="match status" value="1"/>
</dbReference>
<dbReference type="AlphaFoldDB" id="A0A1F7GH22"/>
<evidence type="ECO:0000259" key="6">
    <source>
        <dbReference type="Pfam" id="PF04542"/>
    </source>
</evidence>
<dbReference type="GO" id="GO:0016987">
    <property type="term" value="F:sigma factor activity"/>
    <property type="evidence" value="ECO:0007669"/>
    <property type="project" value="UniProtKB-KW"/>
</dbReference>
<evidence type="ECO:0000259" key="7">
    <source>
        <dbReference type="Pfam" id="PF04545"/>
    </source>
</evidence>
<dbReference type="Pfam" id="PF04545">
    <property type="entry name" value="Sigma70_r4"/>
    <property type="match status" value="1"/>
</dbReference>
<comment type="caution">
    <text evidence="8">The sequence shown here is derived from an EMBL/GenBank/DDBJ whole genome shotgun (WGS) entry which is preliminary data.</text>
</comment>
<dbReference type="InterPro" id="IPR013325">
    <property type="entry name" value="RNA_pol_sigma_r2"/>
</dbReference>
<evidence type="ECO:0008006" key="10">
    <source>
        <dbReference type="Google" id="ProtNLM"/>
    </source>
</evidence>
<keyword evidence="2" id="KW-0805">Transcription regulation</keyword>
<keyword evidence="4" id="KW-0238">DNA-binding</keyword>
<evidence type="ECO:0000313" key="9">
    <source>
        <dbReference type="Proteomes" id="UP000177026"/>
    </source>
</evidence>
<evidence type="ECO:0000256" key="3">
    <source>
        <dbReference type="ARBA" id="ARBA00023082"/>
    </source>
</evidence>
<dbReference type="Gene3D" id="1.10.10.10">
    <property type="entry name" value="Winged helix-like DNA-binding domain superfamily/Winged helix DNA-binding domain"/>
    <property type="match status" value="1"/>
</dbReference>
<accession>A0A1F7GH22</accession>
<dbReference type="Pfam" id="PF04542">
    <property type="entry name" value="Sigma70_r2"/>
    <property type="match status" value="1"/>
</dbReference>
<comment type="similarity">
    <text evidence="1">Belongs to the sigma-70 factor family. ECF subfamily.</text>
</comment>
<dbReference type="InterPro" id="IPR013324">
    <property type="entry name" value="RNA_pol_sigma_r3/r4-like"/>
</dbReference>
<dbReference type="InterPro" id="IPR007630">
    <property type="entry name" value="RNA_pol_sigma70_r4"/>
</dbReference>
<evidence type="ECO:0000256" key="5">
    <source>
        <dbReference type="ARBA" id="ARBA00023163"/>
    </source>
</evidence>
<dbReference type="Proteomes" id="UP000177026">
    <property type="component" value="Unassembled WGS sequence"/>
</dbReference>
<dbReference type="SUPFAM" id="SSF88946">
    <property type="entry name" value="Sigma2 domain of RNA polymerase sigma factors"/>
    <property type="match status" value="1"/>
</dbReference>
<evidence type="ECO:0000313" key="8">
    <source>
        <dbReference type="EMBL" id="OGK18165.1"/>
    </source>
</evidence>
<dbReference type="InterPro" id="IPR036388">
    <property type="entry name" value="WH-like_DNA-bd_sf"/>
</dbReference>
<feature type="domain" description="RNA polymerase sigma-70 region 4" evidence="7">
    <location>
        <begin position="114"/>
        <end position="162"/>
    </location>
</feature>
<proteinExistence type="inferred from homology"/>